<name>A0ABX7T2I4_9SPHN</name>
<dbReference type="PANTHER" id="PTHR37017">
    <property type="entry name" value="AB HYDROLASE-1 DOMAIN-CONTAINING PROTEIN-RELATED"/>
    <property type="match status" value="1"/>
</dbReference>
<dbReference type="InterPro" id="IPR006311">
    <property type="entry name" value="TAT_signal"/>
</dbReference>
<dbReference type="Gene3D" id="3.40.50.1820">
    <property type="entry name" value="alpha/beta hydrolase"/>
    <property type="match status" value="1"/>
</dbReference>
<reference evidence="2 3" key="1">
    <citation type="submission" date="2021-03" db="EMBL/GenBank/DDBJ databases">
        <title>Complete genome of Parasphingorhabdus_sp.JHSY0214.</title>
        <authorList>
            <person name="Yoo J.H."/>
            <person name="Bae J.W."/>
        </authorList>
    </citation>
    <scope>NUCLEOTIDE SEQUENCE [LARGE SCALE GENOMIC DNA]</scope>
    <source>
        <strain evidence="2 3">JHSY0214</strain>
    </source>
</reference>
<gene>
    <name evidence="2" type="ORF">J4G78_13195</name>
</gene>
<dbReference type="Pfam" id="PF12697">
    <property type="entry name" value="Abhydrolase_6"/>
    <property type="match status" value="1"/>
</dbReference>
<sequence>MTMKGEETGEINSLKQEKWSRRQIIANAAMVGLTAALSGCASTRKQPVIAQRAGPSKTFVLVHGAWHGGWCWRDVRSQLEALGHRVFTPTLTGLAERAHLLSADVGLDTHITDITSLIDYYDLNDIVLVGHSYGGMVITGVADAMKDRIEAIIYLDAALPKNGETMISQGPERSPAVIAQIQTALSGLAPDGVGMAVFPSESLGIPKGHPSYDWVAQKLTPHPLKTWLDPITLENGGSSGLQRSYIHCTAPALPNSSFPYHAAQVETDQSWTYHALATGHDAMVTAPGEIVRILTTA</sequence>
<dbReference type="GO" id="GO:0016787">
    <property type="term" value="F:hydrolase activity"/>
    <property type="evidence" value="ECO:0007669"/>
    <property type="project" value="UniProtKB-KW"/>
</dbReference>
<dbReference type="Proteomes" id="UP000663923">
    <property type="component" value="Chromosome"/>
</dbReference>
<dbReference type="RefSeq" id="WP_207986998.1">
    <property type="nucleotide sequence ID" value="NZ_CP071794.1"/>
</dbReference>
<organism evidence="2 3">
    <name type="scientific">Parasphingorhabdus cellanae</name>
    <dbReference type="NCBI Taxonomy" id="2806553"/>
    <lineage>
        <taxon>Bacteria</taxon>
        <taxon>Pseudomonadati</taxon>
        <taxon>Pseudomonadota</taxon>
        <taxon>Alphaproteobacteria</taxon>
        <taxon>Sphingomonadales</taxon>
        <taxon>Sphingomonadaceae</taxon>
        <taxon>Parasphingorhabdus</taxon>
    </lineage>
</organism>
<evidence type="ECO:0000313" key="3">
    <source>
        <dbReference type="Proteomes" id="UP000663923"/>
    </source>
</evidence>
<accession>A0ABX7T2I4</accession>
<evidence type="ECO:0000313" key="2">
    <source>
        <dbReference type="EMBL" id="QTD55173.1"/>
    </source>
</evidence>
<dbReference type="InterPro" id="IPR052897">
    <property type="entry name" value="Sec-Metab_Biosynth_Hydrolase"/>
</dbReference>
<dbReference type="PANTHER" id="PTHR37017:SF11">
    <property type="entry name" value="ESTERASE_LIPASE_THIOESTERASE DOMAIN-CONTAINING PROTEIN"/>
    <property type="match status" value="1"/>
</dbReference>
<feature type="domain" description="AB hydrolase-1" evidence="1">
    <location>
        <begin position="59"/>
        <end position="292"/>
    </location>
</feature>
<dbReference type="SUPFAM" id="SSF53474">
    <property type="entry name" value="alpha/beta-Hydrolases"/>
    <property type="match status" value="1"/>
</dbReference>
<protein>
    <submittedName>
        <fullName evidence="2">Alpha/beta hydrolase</fullName>
    </submittedName>
</protein>
<evidence type="ECO:0000259" key="1">
    <source>
        <dbReference type="Pfam" id="PF12697"/>
    </source>
</evidence>
<dbReference type="EMBL" id="CP071794">
    <property type="protein sequence ID" value="QTD55173.1"/>
    <property type="molecule type" value="Genomic_DNA"/>
</dbReference>
<dbReference type="InterPro" id="IPR000073">
    <property type="entry name" value="AB_hydrolase_1"/>
</dbReference>
<keyword evidence="2" id="KW-0378">Hydrolase</keyword>
<proteinExistence type="predicted"/>
<dbReference type="PROSITE" id="PS51318">
    <property type="entry name" value="TAT"/>
    <property type="match status" value="1"/>
</dbReference>
<dbReference type="InterPro" id="IPR029058">
    <property type="entry name" value="AB_hydrolase_fold"/>
</dbReference>
<keyword evidence="3" id="KW-1185">Reference proteome</keyword>